<evidence type="ECO:0000256" key="11">
    <source>
        <dbReference type="ARBA" id="ARBA00023136"/>
    </source>
</evidence>
<evidence type="ECO:0000256" key="3">
    <source>
        <dbReference type="ARBA" id="ARBA00011291"/>
    </source>
</evidence>
<evidence type="ECO:0000256" key="13">
    <source>
        <dbReference type="SAM" id="Phobius"/>
    </source>
</evidence>
<dbReference type="GO" id="GO:0015078">
    <property type="term" value="F:proton transmembrane transporter activity"/>
    <property type="evidence" value="ECO:0007669"/>
    <property type="project" value="InterPro"/>
</dbReference>
<keyword evidence="11 13" id="KW-0472">Membrane</keyword>
<keyword evidence="7 12" id="KW-0375">Hydrogen ion transport</keyword>
<evidence type="ECO:0000256" key="4">
    <source>
        <dbReference type="ARBA" id="ARBA00022448"/>
    </source>
</evidence>
<keyword evidence="9 12" id="KW-0406">Ion transport</keyword>
<keyword evidence="5 12" id="KW-0138">CF(0)</keyword>
<dbReference type="InterPro" id="IPR001421">
    <property type="entry name" value="ATP8_metazoa"/>
</dbReference>
<gene>
    <name evidence="14" type="primary">ATP8</name>
</gene>
<evidence type="ECO:0000256" key="5">
    <source>
        <dbReference type="ARBA" id="ARBA00022547"/>
    </source>
</evidence>
<evidence type="ECO:0000256" key="2">
    <source>
        <dbReference type="ARBA" id="ARBA00008892"/>
    </source>
</evidence>
<evidence type="ECO:0000256" key="7">
    <source>
        <dbReference type="ARBA" id="ARBA00022781"/>
    </source>
</evidence>
<comment type="similarity">
    <text evidence="2 12">Belongs to the ATPase protein 8 family.</text>
</comment>
<evidence type="ECO:0000256" key="6">
    <source>
        <dbReference type="ARBA" id="ARBA00022692"/>
    </source>
</evidence>
<dbReference type="GO" id="GO:0045259">
    <property type="term" value="C:proton-transporting ATP synthase complex"/>
    <property type="evidence" value="ECO:0007669"/>
    <property type="project" value="UniProtKB-KW"/>
</dbReference>
<dbReference type="GO" id="GO:0015986">
    <property type="term" value="P:proton motive force-driven ATP synthesis"/>
    <property type="evidence" value="ECO:0007669"/>
    <property type="project" value="InterPro"/>
</dbReference>
<proteinExistence type="inferred from homology"/>
<organism evidence="14">
    <name type="scientific">Eupolyphaga sp. NS-2016</name>
    <dbReference type="NCBI Taxonomy" id="1914571"/>
    <lineage>
        <taxon>Eukaryota</taxon>
        <taxon>Metazoa</taxon>
        <taxon>Ecdysozoa</taxon>
        <taxon>Arthropoda</taxon>
        <taxon>Hexapoda</taxon>
        <taxon>Insecta</taxon>
        <taxon>Pterygota</taxon>
        <taxon>Neoptera</taxon>
        <taxon>Polyneoptera</taxon>
        <taxon>Dictyoptera</taxon>
        <taxon>Blattodea</taxon>
        <taxon>Corydioidea</taxon>
        <taxon>Corydiidae</taxon>
        <taxon>Eupolyphaga</taxon>
    </lineage>
</organism>
<evidence type="ECO:0000256" key="1">
    <source>
        <dbReference type="ARBA" id="ARBA00004304"/>
    </source>
</evidence>
<keyword evidence="8 13" id="KW-1133">Transmembrane helix</keyword>
<name>A0A1J0M4C6_9NEOP</name>
<dbReference type="AlphaFoldDB" id="A0A1J0M4C6"/>
<dbReference type="Pfam" id="PF00895">
    <property type="entry name" value="ATP-synt_8"/>
    <property type="match status" value="1"/>
</dbReference>
<reference evidence="14" key="1">
    <citation type="journal article" date="2016" name="Sci. Rep.">
        <title>Molecular phylogeny of Polyneoptera (Insecta) inferred from expanded mitogenomic data.</title>
        <authorList>
            <person name="Song N."/>
            <person name="Li H."/>
            <person name="Song F."/>
            <person name="Cai W."/>
        </authorList>
    </citation>
    <scope>NUCLEOTIDE SEQUENCE</scope>
</reference>
<evidence type="ECO:0000313" key="14">
    <source>
        <dbReference type="EMBL" id="APD14891.1"/>
    </source>
</evidence>
<evidence type="ECO:0000256" key="10">
    <source>
        <dbReference type="ARBA" id="ARBA00023128"/>
    </source>
</evidence>
<keyword evidence="4 12" id="KW-0813">Transport</keyword>
<feature type="transmembrane region" description="Helical" evidence="13">
    <location>
        <begin position="12"/>
        <end position="31"/>
    </location>
</feature>
<keyword evidence="10 12" id="KW-0496">Mitochondrion</keyword>
<comment type="subunit">
    <text evidence="3">F-type ATPases have 2 components, CF(1) - the catalytic core - and CF(0) - the membrane proton channel.</text>
</comment>
<accession>A0A1J0M4C6</accession>
<dbReference type="EMBL" id="KX673200">
    <property type="protein sequence ID" value="APD14891.1"/>
    <property type="molecule type" value="Genomic_DNA"/>
</dbReference>
<comment type="subcellular location">
    <subcellularLocation>
        <location evidence="1 12">Mitochondrion membrane</location>
        <topology evidence="1 12">Single-pass membrane protein</topology>
    </subcellularLocation>
</comment>
<geneLocation type="mitochondrion" evidence="14"/>
<keyword evidence="6 12" id="KW-0812">Transmembrane</keyword>
<dbReference type="GO" id="GO:0031966">
    <property type="term" value="C:mitochondrial membrane"/>
    <property type="evidence" value="ECO:0007669"/>
    <property type="project" value="UniProtKB-SubCell"/>
</dbReference>
<sequence length="51" mass="6320">MPQMMPLNWMTLYSMFIMTLLMFNFMNYYLFNPTKSSVKISTKIKNLNWKW</sequence>
<evidence type="ECO:0000256" key="9">
    <source>
        <dbReference type="ARBA" id="ARBA00023065"/>
    </source>
</evidence>
<evidence type="ECO:0000256" key="8">
    <source>
        <dbReference type="ARBA" id="ARBA00022989"/>
    </source>
</evidence>
<protein>
    <recommendedName>
        <fullName evidence="12">ATP synthase complex subunit 8</fullName>
    </recommendedName>
</protein>
<evidence type="ECO:0000256" key="12">
    <source>
        <dbReference type="RuleBase" id="RU003661"/>
    </source>
</evidence>